<organism evidence="3 4">
    <name type="scientific">Denitrificimonas halotolerans</name>
    <dbReference type="NCBI Taxonomy" id="3098930"/>
    <lineage>
        <taxon>Bacteria</taxon>
        <taxon>Pseudomonadati</taxon>
        <taxon>Pseudomonadota</taxon>
        <taxon>Gammaproteobacteria</taxon>
        <taxon>Pseudomonadales</taxon>
        <taxon>Pseudomonadaceae</taxon>
        <taxon>Denitrificimonas</taxon>
    </lineage>
</organism>
<proteinExistence type="predicted"/>
<dbReference type="Proteomes" id="UP001294570">
    <property type="component" value="Unassembled WGS sequence"/>
</dbReference>
<evidence type="ECO:0000313" key="3">
    <source>
        <dbReference type="EMBL" id="MDY7218527.1"/>
    </source>
</evidence>
<dbReference type="Pfam" id="PF21217">
    <property type="entry name" value="PaaA2"/>
    <property type="match status" value="1"/>
</dbReference>
<feature type="compositionally biased region" description="Basic and acidic residues" evidence="1">
    <location>
        <begin position="82"/>
        <end position="100"/>
    </location>
</feature>
<evidence type="ECO:0000259" key="2">
    <source>
        <dbReference type="Pfam" id="PF21217"/>
    </source>
</evidence>
<protein>
    <recommendedName>
        <fullName evidence="2">Stability determinant domain-containing protein</fullName>
    </recommendedName>
</protein>
<accession>A0ABU5GNG2</accession>
<dbReference type="RefSeq" id="WP_321552620.1">
    <property type="nucleotide sequence ID" value="NZ_JAXIVU010000002.1"/>
</dbReference>
<comment type="caution">
    <text evidence="3">The sequence shown here is derived from an EMBL/GenBank/DDBJ whole genome shotgun (WGS) entry which is preliminary data.</text>
</comment>
<sequence length="147" mass="16179">MQSMTVEQLRATVGAGGVIGVTLKGQGGGFFVEIATRSGQDAMLVKARTTEPRRFGNPTSALIVLRDVGIDVIQIDATDWNPDQKDMSRSRQNRADAMREAHEAAAYNQWLAVEIQEAIDDPRSSIPHDEVMTRMDARIARHMAADE</sequence>
<dbReference type="EMBL" id="JAXIVU010000002">
    <property type="protein sequence ID" value="MDY7218527.1"/>
    <property type="molecule type" value="Genomic_DNA"/>
</dbReference>
<feature type="region of interest" description="Disordered" evidence="1">
    <location>
        <begin position="81"/>
        <end position="100"/>
    </location>
</feature>
<dbReference type="Gene3D" id="6.20.450.20">
    <property type="match status" value="1"/>
</dbReference>
<dbReference type="InterPro" id="IPR048851">
    <property type="entry name" value="PaaA2_dom"/>
</dbReference>
<feature type="domain" description="Stability determinant" evidence="2">
    <location>
        <begin position="104"/>
        <end position="133"/>
    </location>
</feature>
<reference evidence="3 4" key="1">
    <citation type="submission" date="2023-12" db="EMBL/GenBank/DDBJ databases">
        <title>Denitrificimonas halotolerans sp. nov.,a novel species isolated from landfill leachate.</title>
        <authorList>
            <person name="Wang S."/>
        </authorList>
    </citation>
    <scope>NUCLEOTIDE SEQUENCE [LARGE SCALE GENOMIC DNA]</scope>
    <source>
        <strain evidence="3 4">JX-1</strain>
    </source>
</reference>
<name>A0ABU5GNG2_9GAMM</name>
<keyword evidence="4" id="KW-1185">Reference proteome</keyword>
<gene>
    <name evidence="3" type="ORF">TOI97_02875</name>
</gene>
<evidence type="ECO:0000256" key="1">
    <source>
        <dbReference type="SAM" id="MobiDB-lite"/>
    </source>
</evidence>
<evidence type="ECO:0000313" key="4">
    <source>
        <dbReference type="Proteomes" id="UP001294570"/>
    </source>
</evidence>